<dbReference type="InterPro" id="IPR038538">
    <property type="entry name" value="MTERF_sf"/>
</dbReference>
<dbReference type="Gene3D" id="1.25.70.10">
    <property type="entry name" value="Transcription termination factor 3, mitochondrial"/>
    <property type="match status" value="1"/>
</dbReference>
<feature type="compositionally biased region" description="Low complexity" evidence="4">
    <location>
        <begin position="1"/>
        <end position="11"/>
    </location>
</feature>
<dbReference type="Proteomes" id="UP001165083">
    <property type="component" value="Unassembled WGS sequence"/>
</dbReference>
<dbReference type="InterPro" id="IPR015943">
    <property type="entry name" value="WD40/YVTN_repeat-like_dom_sf"/>
</dbReference>
<keyword evidence="3" id="KW-0809">Transit peptide</keyword>
<feature type="compositionally biased region" description="Basic residues" evidence="4">
    <location>
        <begin position="12"/>
        <end position="22"/>
    </location>
</feature>
<dbReference type="InterPro" id="IPR019405">
    <property type="entry name" value="Lactonase_7-beta_prop"/>
</dbReference>
<dbReference type="SUPFAM" id="SSF50974">
    <property type="entry name" value="Nitrous oxide reductase, N-terminal domain"/>
    <property type="match status" value="1"/>
</dbReference>
<dbReference type="PANTHER" id="PTHR30344">
    <property type="entry name" value="6-PHOSPHOGLUCONOLACTONASE-RELATED"/>
    <property type="match status" value="1"/>
</dbReference>
<dbReference type="Gene3D" id="2.130.10.10">
    <property type="entry name" value="YVTN repeat-like/Quinoprotein amine dehydrogenase"/>
    <property type="match status" value="1"/>
</dbReference>
<evidence type="ECO:0000313" key="6">
    <source>
        <dbReference type="Proteomes" id="UP001165083"/>
    </source>
</evidence>
<evidence type="ECO:0000313" key="5">
    <source>
        <dbReference type="EMBL" id="GMF21755.1"/>
    </source>
</evidence>
<feature type="compositionally biased region" description="Polar residues" evidence="4">
    <location>
        <begin position="23"/>
        <end position="33"/>
    </location>
</feature>
<dbReference type="Pfam" id="PF10282">
    <property type="entry name" value="Lactonase"/>
    <property type="match status" value="1"/>
</dbReference>
<dbReference type="GO" id="GO:0017057">
    <property type="term" value="F:6-phosphogluconolactonase activity"/>
    <property type="evidence" value="ECO:0007669"/>
    <property type="project" value="TreeGrafter"/>
</dbReference>
<name>A0A9W6TYP5_9STRA</name>
<evidence type="ECO:0000256" key="4">
    <source>
        <dbReference type="SAM" id="MobiDB-lite"/>
    </source>
</evidence>
<feature type="region of interest" description="Disordered" evidence="4">
    <location>
        <begin position="186"/>
        <end position="212"/>
    </location>
</feature>
<comment type="similarity">
    <text evidence="1">Belongs to the cycloisomerase 2 family.</text>
</comment>
<accession>A0A9W6TYP5</accession>
<dbReference type="InterPro" id="IPR003690">
    <property type="entry name" value="MTERF"/>
</dbReference>
<comment type="similarity">
    <text evidence="2">Belongs to the mTERF family.</text>
</comment>
<feature type="region of interest" description="Disordered" evidence="4">
    <location>
        <begin position="1"/>
        <end position="33"/>
    </location>
</feature>
<dbReference type="OrthoDB" id="154809at2759"/>
<dbReference type="InterPro" id="IPR011045">
    <property type="entry name" value="N2O_reductase_N"/>
</dbReference>
<protein>
    <submittedName>
        <fullName evidence="5">Unnamed protein product</fullName>
    </submittedName>
</protein>
<evidence type="ECO:0000256" key="3">
    <source>
        <dbReference type="ARBA" id="ARBA00022946"/>
    </source>
</evidence>
<evidence type="ECO:0000256" key="2">
    <source>
        <dbReference type="ARBA" id="ARBA00007692"/>
    </source>
</evidence>
<gene>
    <name evidence="5" type="ORF">Plil01_000861100</name>
</gene>
<organism evidence="5 6">
    <name type="scientific">Phytophthora lilii</name>
    <dbReference type="NCBI Taxonomy" id="2077276"/>
    <lineage>
        <taxon>Eukaryota</taxon>
        <taxon>Sar</taxon>
        <taxon>Stramenopiles</taxon>
        <taxon>Oomycota</taxon>
        <taxon>Peronosporomycetes</taxon>
        <taxon>Peronosporales</taxon>
        <taxon>Peronosporaceae</taxon>
        <taxon>Phytophthora</taxon>
    </lineage>
</organism>
<comment type="caution">
    <text evidence="5">The sequence shown here is derived from an EMBL/GenBank/DDBJ whole genome shotgun (WGS) entry which is preliminary data.</text>
</comment>
<evidence type="ECO:0000256" key="1">
    <source>
        <dbReference type="ARBA" id="ARBA00005564"/>
    </source>
</evidence>
<dbReference type="PANTHER" id="PTHR30344:SF1">
    <property type="entry name" value="6-PHOSPHOGLUCONOLACTONASE"/>
    <property type="match status" value="1"/>
</dbReference>
<reference evidence="5" key="1">
    <citation type="submission" date="2023-04" db="EMBL/GenBank/DDBJ databases">
        <title>Phytophthora lilii NBRC 32176.</title>
        <authorList>
            <person name="Ichikawa N."/>
            <person name="Sato H."/>
            <person name="Tonouchi N."/>
        </authorList>
    </citation>
    <scope>NUCLEOTIDE SEQUENCE</scope>
    <source>
        <strain evidence="5">NBRC 32176</strain>
    </source>
</reference>
<proteinExistence type="inferred from homology"/>
<sequence length="414" mass="45359">MPAAYRSSHSTRTARSHLRPTTRRSQTAVTSSWTNKLQVTSTAQANSNHVVAANLGGDDLLQYELDAKAQSLNSLEIVDRPPGSGSWHSVLSANGDFLYVANEISNAVGVYKINHTDALLQSPAIQKITTLPANFTNTRRCHAAASREVSAAGAGARPRLGVHPVHAGGGRGAGAEEDGRLLRAHRAQVAHAEHRPGDQRQGGRDGGLPREKGHESLAGAACNFSPCCSECNGVCNLFAGWKLMFVVQIMSYSPNMMQSKVRKSAWSLVETLGVPEEKLPAIICSVPQSVGLTSARIKETADTLDELFGEGAGVRALTWNCRIVMYSTDVLCESFKYLISVGFTKERLEVNTRYITRNTTRFLRPRVEFLETKSYDIVEQTAWILLPDSMFIQQFPEYQDFLVKYKAKLKSSST</sequence>
<dbReference type="GO" id="GO:0003676">
    <property type="term" value="F:nucleic acid binding"/>
    <property type="evidence" value="ECO:0007669"/>
    <property type="project" value="InterPro"/>
</dbReference>
<dbReference type="EMBL" id="BSXW01000417">
    <property type="protein sequence ID" value="GMF21755.1"/>
    <property type="molecule type" value="Genomic_DNA"/>
</dbReference>
<keyword evidence="6" id="KW-1185">Reference proteome</keyword>
<feature type="compositionally biased region" description="Basic and acidic residues" evidence="4">
    <location>
        <begin position="191"/>
        <end position="212"/>
    </location>
</feature>
<dbReference type="InterPro" id="IPR050282">
    <property type="entry name" value="Cycloisomerase_2"/>
</dbReference>
<dbReference type="AlphaFoldDB" id="A0A9W6TYP5"/>
<dbReference type="Pfam" id="PF02536">
    <property type="entry name" value="mTERF"/>
    <property type="match status" value="1"/>
</dbReference>